<keyword evidence="2" id="KW-0812">Transmembrane</keyword>
<feature type="transmembrane region" description="Helical" evidence="2">
    <location>
        <begin position="12"/>
        <end position="35"/>
    </location>
</feature>
<comment type="caution">
    <text evidence="3">The sequence shown here is derived from an EMBL/GenBank/DDBJ whole genome shotgun (WGS) entry which is preliminary data.</text>
</comment>
<evidence type="ECO:0000313" key="3">
    <source>
        <dbReference type="EMBL" id="MBB6171219.1"/>
    </source>
</evidence>
<dbReference type="EMBL" id="JACHDS010000001">
    <property type="protein sequence ID" value="MBB6171219.1"/>
    <property type="molecule type" value="Genomic_DNA"/>
</dbReference>
<dbReference type="Proteomes" id="UP000546642">
    <property type="component" value="Unassembled WGS sequence"/>
</dbReference>
<organism evidence="3 4">
    <name type="scientific">Nocardiopsis mwathae</name>
    <dbReference type="NCBI Taxonomy" id="1472723"/>
    <lineage>
        <taxon>Bacteria</taxon>
        <taxon>Bacillati</taxon>
        <taxon>Actinomycetota</taxon>
        <taxon>Actinomycetes</taxon>
        <taxon>Streptosporangiales</taxon>
        <taxon>Nocardiopsidaceae</taxon>
        <taxon>Nocardiopsis</taxon>
    </lineage>
</organism>
<evidence type="ECO:0000313" key="4">
    <source>
        <dbReference type="Proteomes" id="UP000546642"/>
    </source>
</evidence>
<name>A0A7W9YFH9_9ACTN</name>
<feature type="compositionally biased region" description="Low complexity" evidence="1">
    <location>
        <begin position="159"/>
        <end position="168"/>
    </location>
</feature>
<reference evidence="3 4" key="1">
    <citation type="submission" date="2020-08" db="EMBL/GenBank/DDBJ databases">
        <title>Sequencing the genomes of 1000 actinobacteria strains.</title>
        <authorList>
            <person name="Klenk H.-P."/>
        </authorList>
    </citation>
    <scope>NUCLEOTIDE SEQUENCE [LARGE SCALE GENOMIC DNA]</scope>
    <source>
        <strain evidence="3 4">DSM 46659</strain>
    </source>
</reference>
<dbReference type="RefSeq" id="WP_184074465.1">
    <property type="nucleotide sequence ID" value="NZ_JACHDS010000001.1"/>
</dbReference>
<feature type="region of interest" description="Disordered" evidence="1">
    <location>
        <begin position="215"/>
        <end position="358"/>
    </location>
</feature>
<accession>A0A7W9YFH9</accession>
<feature type="compositionally biased region" description="Low complexity" evidence="1">
    <location>
        <begin position="243"/>
        <end position="264"/>
    </location>
</feature>
<sequence length="358" mass="33923">MSEGEDKKKRIDLSVSQVVGGGLATLGAASAASYLGVWGTIGGAAAMSVMSTVGGAVIQHFVKQSGDKAKELAERTQLAPTDREGSAAGGVTGATAVAPVTEVRGDPDATRAMPVADAIDDAATAALAMPAAADPAADAAATRAMPAVGGAAAEERSAGPDAGAVDGADGSDIDDERTWWQRWRAIVIPAAVVFVAVMAVILAIELLTGKTLSDTVQGNDVRSGPTILGGQSRSADTGIDVPDPGATPDTGGQDGGTTQHDGATPDPGTGGTTDRNDGTDGGTDGGTGGSDGSSDGGTGETGGETGGGTGGGTEHGGTGGSGGTGGGGEQGGGTGGSGGADGGTDQRAPNSAPSPGAG</sequence>
<keyword evidence="4" id="KW-1185">Reference proteome</keyword>
<gene>
    <name evidence="3" type="ORF">HNR23_001279</name>
</gene>
<keyword evidence="2" id="KW-1133">Transmembrane helix</keyword>
<feature type="region of interest" description="Disordered" evidence="1">
    <location>
        <begin position="151"/>
        <end position="171"/>
    </location>
</feature>
<protein>
    <submittedName>
        <fullName evidence="3">Uncharacterized protein</fullName>
    </submittedName>
</protein>
<proteinExistence type="predicted"/>
<dbReference type="AlphaFoldDB" id="A0A7W9YFH9"/>
<evidence type="ECO:0000256" key="2">
    <source>
        <dbReference type="SAM" id="Phobius"/>
    </source>
</evidence>
<feature type="compositionally biased region" description="Gly residues" evidence="1">
    <location>
        <begin position="279"/>
        <end position="342"/>
    </location>
</feature>
<feature type="transmembrane region" description="Helical" evidence="2">
    <location>
        <begin position="186"/>
        <end position="207"/>
    </location>
</feature>
<feature type="transmembrane region" description="Helical" evidence="2">
    <location>
        <begin position="41"/>
        <end position="62"/>
    </location>
</feature>
<evidence type="ECO:0000256" key="1">
    <source>
        <dbReference type="SAM" id="MobiDB-lite"/>
    </source>
</evidence>
<keyword evidence="2" id="KW-0472">Membrane</keyword>
<feature type="compositionally biased region" description="Polar residues" evidence="1">
    <location>
        <begin position="347"/>
        <end position="358"/>
    </location>
</feature>